<dbReference type="InterPro" id="IPR051532">
    <property type="entry name" value="Ester_Hydrolysis_Enzymes"/>
</dbReference>
<feature type="domain" description="SGNH hydrolase-type esterase" evidence="2">
    <location>
        <begin position="39"/>
        <end position="198"/>
    </location>
</feature>
<dbReference type="Gene3D" id="3.40.50.1110">
    <property type="entry name" value="SGNH hydrolase"/>
    <property type="match status" value="1"/>
</dbReference>
<dbReference type="KEGG" id="tvr:TVD_06905"/>
<proteinExistence type="predicted"/>
<dbReference type="InterPro" id="IPR013830">
    <property type="entry name" value="SGNH_hydro"/>
</dbReference>
<organism evidence="3 4">
    <name type="scientific">Thioalkalivibrio versutus</name>
    <dbReference type="NCBI Taxonomy" id="106634"/>
    <lineage>
        <taxon>Bacteria</taxon>
        <taxon>Pseudomonadati</taxon>
        <taxon>Pseudomonadota</taxon>
        <taxon>Gammaproteobacteria</taxon>
        <taxon>Chromatiales</taxon>
        <taxon>Ectothiorhodospiraceae</taxon>
        <taxon>Thioalkalivibrio</taxon>
    </lineage>
</organism>
<dbReference type="Pfam" id="PF13472">
    <property type="entry name" value="Lipase_GDSL_2"/>
    <property type="match status" value="1"/>
</dbReference>
<dbReference type="InterPro" id="IPR036514">
    <property type="entry name" value="SGNH_hydro_sf"/>
</dbReference>
<evidence type="ECO:0000259" key="2">
    <source>
        <dbReference type="Pfam" id="PF13472"/>
    </source>
</evidence>
<dbReference type="EMBL" id="CP011367">
    <property type="protein sequence ID" value="AKJ95103.1"/>
    <property type="molecule type" value="Genomic_DNA"/>
</dbReference>
<evidence type="ECO:0000313" key="4">
    <source>
        <dbReference type="Proteomes" id="UP000064201"/>
    </source>
</evidence>
<gene>
    <name evidence="3" type="ORF">TVD_06905</name>
</gene>
<dbReference type="STRING" id="106634.TVD_06905"/>
<accession>A0A0G3G1J9</accession>
<keyword evidence="4" id="KW-1185">Reference proteome</keyword>
<reference evidence="3 4" key="1">
    <citation type="submission" date="2015-04" db="EMBL/GenBank/DDBJ databases">
        <title>Complete Sequence for the Genome of the Thioalkalivibrio versutus D301.</title>
        <authorList>
            <person name="Mu T."/>
            <person name="Zhou J."/>
            <person name="Xu X."/>
        </authorList>
    </citation>
    <scope>NUCLEOTIDE SEQUENCE [LARGE SCALE GENOMIC DNA]</scope>
    <source>
        <strain evidence="3 4">D301</strain>
    </source>
</reference>
<dbReference type="RefSeq" id="WP_047251178.1">
    <property type="nucleotide sequence ID" value="NZ_CP011367.1"/>
</dbReference>
<keyword evidence="1" id="KW-0732">Signal</keyword>
<evidence type="ECO:0000313" key="3">
    <source>
        <dbReference type="EMBL" id="AKJ95103.1"/>
    </source>
</evidence>
<evidence type="ECO:0000256" key="1">
    <source>
        <dbReference type="SAM" id="SignalP"/>
    </source>
</evidence>
<dbReference type="PANTHER" id="PTHR30383">
    <property type="entry name" value="THIOESTERASE 1/PROTEASE 1/LYSOPHOSPHOLIPASE L1"/>
    <property type="match status" value="1"/>
</dbReference>
<name>A0A0G3G1J9_9GAMM</name>
<dbReference type="PANTHER" id="PTHR30383:SF24">
    <property type="entry name" value="THIOESTERASE 1_PROTEASE 1_LYSOPHOSPHOLIPASE L1"/>
    <property type="match status" value="1"/>
</dbReference>
<dbReference type="CDD" id="cd01822">
    <property type="entry name" value="Lysophospholipase_L1_like"/>
    <property type="match status" value="1"/>
</dbReference>
<dbReference type="PATRIC" id="fig|106634.4.peg.1412"/>
<dbReference type="Proteomes" id="UP000064201">
    <property type="component" value="Chromosome"/>
</dbReference>
<dbReference type="SUPFAM" id="SSF52266">
    <property type="entry name" value="SGNH hydrolase"/>
    <property type="match status" value="1"/>
</dbReference>
<feature type="chain" id="PRO_5002553871" evidence="1">
    <location>
        <begin position="22"/>
        <end position="228"/>
    </location>
</feature>
<sequence length="228" mass="24804">MLRIPLVVMGLIALLWSPVAAANSLPDENRSAEPLRVLVFGDSLSAAYGMPDSASWPALLGERLAEREKDWKVVNVSISGDTTAGGRSRLPDVLERAAFEVVILALGGNDGLRGLPPQAMRENLEAMVDAIEAVDANTLLLGIRIPPNYGRRYTERFEAVFADLAEERGLAFEPFFLEDILLEDGMLMDDGIHPSEAAQPHLLDAVWSRLEPMVEEAEARSRPCNGAG</sequence>
<dbReference type="GO" id="GO:0004622">
    <property type="term" value="F:phosphatidylcholine lysophospholipase activity"/>
    <property type="evidence" value="ECO:0007669"/>
    <property type="project" value="TreeGrafter"/>
</dbReference>
<dbReference type="AlphaFoldDB" id="A0A0G3G1J9"/>
<feature type="signal peptide" evidence="1">
    <location>
        <begin position="1"/>
        <end position="21"/>
    </location>
</feature>
<dbReference type="OrthoDB" id="9786188at2"/>
<protein>
    <submittedName>
        <fullName evidence="3">Arylesterase</fullName>
    </submittedName>
</protein>